<evidence type="ECO:0000313" key="2">
    <source>
        <dbReference type="Proteomes" id="UP001168528"/>
    </source>
</evidence>
<dbReference type="RefSeq" id="WP_302042271.1">
    <property type="nucleotide sequence ID" value="NZ_JAUKPO010000062.1"/>
</dbReference>
<keyword evidence="2" id="KW-1185">Reference proteome</keyword>
<name>A0ABT8RHK3_9BACT</name>
<accession>A0ABT8RHK3</accession>
<dbReference type="Proteomes" id="UP001168528">
    <property type="component" value="Unassembled WGS sequence"/>
</dbReference>
<evidence type="ECO:0000313" key="1">
    <source>
        <dbReference type="EMBL" id="MDO1451474.1"/>
    </source>
</evidence>
<comment type="caution">
    <text evidence="1">The sequence shown here is derived from an EMBL/GenBank/DDBJ whole genome shotgun (WGS) entry which is preliminary data.</text>
</comment>
<dbReference type="EMBL" id="JAUKPO010000062">
    <property type="protein sequence ID" value="MDO1451474.1"/>
    <property type="molecule type" value="Genomic_DNA"/>
</dbReference>
<reference evidence="1" key="1">
    <citation type="submission" date="2023-07" db="EMBL/GenBank/DDBJ databases">
        <title>The genome sequence of Rhodocytophaga aerolata KACC 12507.</title>
        <authorList>
            <person name="Zhang X."/>
        </authorList>
    </citation>
    <scope>NUCLEOTIDE SEQUENCE</scope>
    <source>
        <strain evidence="1">KACC 12507</strain>
    </source>
</reference>
<organism evidence="1 2">
    <name type="scientific">Rhodocytophaga aerolata</name>
    <dbReference type="NCBI Taxonomy" id="455078"/>
    <lineage>
        <taxon>Bacteria</taxon>
        <taxon>Pseudomonadati</taxon>
        <taxon>Bacteroidota</taxon>
        <taxon>Cytophagia</taxon>
        <taxon>Cytophagales</taxon>
        <taxon>Rhodocytophagaceae</taxon>
        <taxon>Rhodocytophaga</taxon>
    </lineage>
</organism>
<sequence>MVGVHGRSPFVVYSQMQVMAQWHLYTVGLCSANALVCHGYHLQGAKALVLSFQGIAYSCSLSSN</sequence>
<protein>
    <submittedName>
        <fullName evidence="1">Uncharacterized protein</fullName>
    </submittedName>
</protein>
<proteinExistence type="predicted"/>
<gene>
    <name evidence="1" type="ORF">Q0590_34690</name>
</gene>